<dbReference type="Proteomes" id="UP000813444">
    <property type="component" value="Unassembled WGS sequence"/>
</dbReference>
<feature type="compositionally biased region" description="Acidic residues" evidence="1">
    <location>
        <begin position="7"/>
        <end position="16"/>
    </location>
</feature>
<feature type="region of interest" description="Disordered" evidence="1">
    <location>
        <begin position="1"/>
        <end position="168"/>
    </location>
</feature>
<name>A0A8K0SN15_9HYPO</name>
<comment type="caution">
    <text evidence="2">The sequence shown here is derived from an EMBL/GenBank/DDBJ whole genome shotgun (WGS) entry which is preliminary data.</text>
</comment>
<proteinExistence type="predicted"/>
<feature type="region of interest" description="Disordered" evidence="1">
    <location>
        <begin position="362"/>
        <end position="391"/>
    </location>
</feature>
<feature type="compositionally biased region" description="Low complexity" evidence="1">
    <location>
        <begin position="17"/>
        <end position="34"/>
    </location>
</feature>
<evidence type="ECO:0000313" key="2">
    <source>
        <dbReference type="EMBL" id="KAH7313356.1"/>
    </source>
</evidence>
<feature type="compositionally biased region" description="Low complexity" evidence="1">
    <location>
        <begin position="93"/>
        <end position="105"/>
    </location>
</feature>
<gene>
    <name evidence="2" type="ORF">B0I35DRAFT_271132</name>
</gene>
<dbReference type="GO" id="GO:0005634">
    <property type="term" value="C:nucleus"/>
    <property type="evidence" value="ECO:0007669"/>
    <property type="project" value="TreeGrafter"/>
</dbReference>
<feature type="compositionally biased region" description="Polar residues" evidence="1">
    <location>
        <begin position="206"/>
        <end position="215"/>
    </location>
</feature>
<dbReference type="InterPro" id="IPR018800">
    <property type="entry name" value="PRCC"/>
</dbReference>
<evidence type="ECO:0000256" key="1">
    <source>
        <dbReference type="SAM" id="MobiDB-lite"/>
    </source>
</evidence>
<accession>A0A8K0SN15</accession>
<organism evidence="2 3">
    <name type="scientific">Stachybotrys elegans</name>
    <dbReference type="NCBI Taxonomy" id="80388"/>
    <lineage>
        <taxon>Eukaryota</taxon>
        <taxon>Fungi</taxon>
        <taxon>Dikarya</taxon>
        <taxon>Ascomycota</taxon>
        <taxon>Pezizomycotina</taxon>
        <taxon>Sordariomycetes</taxon>
        <taxon>Hypocreomycetidae</taxon>
        <taxon>Hypocreales</taxon>
        <taxon>Stachybotryaceae</taxon>
        <taxon>Stachybotrys</taxon>
    </lineage>
</organism>
<dbReference type="OrthoDB" id="2555634at2759"/>
<dbReference type="AlphaFoldDB" id="A0A8K0SN15"/>
<dbReference type="EMBL" id="JAGPNK010000009">
    <property type="protein sequence ID" value="KAH7313356.1"/>
    <property type="molecule type" value="Genomic_DNA"/>
</dbReference>
<protein>
    <submittedName>
        <fullName evidence="2">Mitotic checkpoint regulator, MAD2B-interacting-domain-containing protein</fullName>
    </submittedName>
</protein>
<feature type="compositionally biased region" description="Low complexity" evidence="1">
    <location>
        <begin position="192"/>
        <end position="203"/>
    </location>
</feature>
<reference evidence="2" key="1">
    <citation type="journal article" date="2021" name="Nat. Commun.">
        <title>Genetic determinants of endophytism in the Arabidopsis root mycobiome.</title>
        <authorList>
            <person name="Mesny F."/>
            <person name="Miyauchi S."/>
            <person name="Thiergart T."/>
            <person name="Pickel B."/>
            <person name="Atanasova L."/>
            <person name="Karlsson M."/>
            <person name="Huettel B."/>
            <person name="Barry K.W."/>
            <person name="Haridas S."/>
            <person name="Chen C."/>
            <person name="Bauer D."/>
            <person name="Andreopoulos W."/>
            <person name="Pangilinan J."/>
            <person name="LaButti K."/>
            <person name="Riley R."/>
            <person name="Lipzen A."/>
            <person name="Clum A."/>
            <person name="Drula E."/>
            <person name="Henrissat B."/>
            <person name="Kohler A."/>
            <person name="Grigoriev I.V."/>
            <person name="Martin F.M."/>
            <person name="Hacquard S."/>
        </authorList>
    </citation>
    <scope>NUCLEOTIDE SEQUENCE</scope>
    <source>
        <strain evidence="2">MPI-CAGE-CH-0235</strain>
    </source>
</reference>
<dbReference type="PANTHER" id="PTHR13621:SF2">
    <property type="entry name" value="PROLINE-RICH PROTEIN PRCC"/>
    <property type="match status" value="1"/>
</dbReference>
<feature type="compositionally biased region" description="Basic and acidic residues" evidence="1">
    <location>
        <begin position="150"/>
        <end position="166"/>
    </location>
</feature>
<sequence>MGLVDYSESDSSDVEVEAAPKAPASASTATSGAKRPFQKVVDRSNPGKIVLNLPRPSAEGGSSDGQPPPTKRAKTGASGLFSGFNSFLPPPKNANKATPAATAAKVRPGVNLKTSAAPGFSRESAGFPEEASRDEDGSSAGMTLPPPKNAEPRIPEGQKSEEDVKLVGKPLMFKPLSVGRNANKKKSTKIMAGSMPAAAPAGAKQPDQSAATSKPGTGVEPAPPKKKMSLFSMHTEEESEPAPSHRPGGTYQPMFETEDQDPAYAEYAQWASQAQTGPVPTVGSDGDSLDNIANDLNLTAAQKRELFGRGGSGHAVKKVVNFNMDQEYKHNEDLRAAGEQQIHNPVRAIQAAGKNSLRQLVQNARSQKDALEDSFAQNRSKRKEASGRYGW</sequence>
<evidence type="ECO:0000313" key="3">
    <source>
        <dbReference type="Proteomes" id="UP000813444"/>
    </source>
</evidence>
<keyword evidence="3" id="KW-1185">Reference proteome</keyword>
<dbReference type="Pfam" id="PF10253">
    <property type="entry name" value="PRCC"/>
    <property type="match status" value="1"/>
</dbReference>
<feature type="region of interest" description="Disordered" evidence="1">
    <location>
        <begin position="192"/>
        <end position="265"/>
    </location>
</feature>
<dbReference type="PANTHER" id="PTHR13621">
    <property type="entry name" value="PROLINE-RICH PROTEIN PRCC"/>
    <property type="match status" value="1"/>
</dbReference>